<comment type="caution">
    <text evidence="1">The sequence shown here is derived from an EMBL/GenBank/DDBJ whole genome shotgun (WGS) entry which is preliminary data.</text>
</comment>
<evidence type="ECO:0000313" key="2">
    <source>
        <dbReference type="Proteomes" id="UP000596857"/>
    </source>
</evidence>
<dbReference type="InterPro" id="IPR000150">
    <property type="entry name" value="Cof"/>
</dbReference>
<dbReference type="SFLD" id="SFLDG01140">
    <property type="entry name" value="C2.B:_Phosphomannomutase_and_P"/>
    <property type="match status" value="1"/>
</dbReference>
<dbReference type="Pfam" id="PF08282">
    <property type="entry name" value="Hydrolase_3"/>
    <property type="match status" value="1"/>
</dbReference>
<accession>A0ABX1YSB4</accession>
<dbReference type="SUPFAM" id="SSF56784">
    <property type="entry name" value="HAD-like"/>
    <property type="match status" value="1"/>
</dbReference>
<dbReference type="PANTHER" id="PTHR10000:SF25">
    <property type="entry name" value="PHOSPHATASE YKRA-RELATED"/>
    <property type="match status" value="1"/>
</dbReference>
<name>A0ABX1YSB4_9BACL</name>
<dbReference type="InterPro" id="IPR006379">
    <property type="entry name" value="HAD-SF_hydro_IIB"/>
</dbReference>
<sequence length="258" mass="28262">MYKVVFFDVDGTLLSETDGRMPPSTKEAIEQLLVKGIKVVVATGRPYSLCAELRNLGIETVISANGALITSHEEIIYRSAIQAETVRELSEFAALHGHGVAYFTDKLSMNGVGLEDERILRALKETLSLECYPQNAESMNGEVYCMCLYADENETLRFTEQFPALRFVRFHDYVLNVLEAAEVSKAVAVSRVLEHYNIPAAEAIAFGDGGNDMDMLECAGLGIAMGNGTERLKQRADFVTTKASEGGIAYALQVFGVI</sequence>
<dbReference type="PROSITE" id="PS01228">
    <property type="entry name" value="COF_1"/>
    <property type="match status" value="1"/>
</dbReference>
<dbReference type="SFLD" id="SFLDS00003">
    <property type="entry name" value="Haloacid_Dehalogenase"/>
    <property type="match status" value="1"/>
</dbReference>
<dbReference type="EMBL" id="WHOB01000093">
    <property type="protein sequence ID" value="NOU83459.1"/>
    <property type="molecule type" value="Genomic_DNA"/>
</dbReference>
<keyword evidence="1" id="KW-0378">Hydrolase</keyword>
<dbReference type="InterPro" id="IPR036412">
    <property type="entry name" value="HAD-like_sf"/>
</dbReference>
<gene>
    <name evidence="1" type="ORF">GC101_31865</name>
</gene>
<dbReference type="NCBIfam" id="TIGR01484">
    <property type="entry name" value="HAD-SF-IIB"/>
    <property type="match status" value="1"/>
</dbReference>
<keyword evidence="2" id="KW-1185">Reference proteome</keyword>
<dbReference type="NCBIfam" id="TIGR00099">
    <property type="entry name" value="Cof-subfamily"/>
    <property type="match status" value="1"/>
</dbReference>
<evidence type="ECO:0000313" key="1">
    <source>
        <dbReference type="EMBL" id="NOU83459.1"/>
    </source>
</evidence>
<proteinExistence type="predicted"/>
<dbReference type="PANTHER" id="PTHR10000">
    <property type="entry name" value="PHOSPHOSERINE PHOSPHATASE"/>
    <property type="match status" value="1"/>
</dbReference>
<dbReference type="InterPro" id="IPR023214">
    <property type="entry name" value="HAD_sf"/>
</dbReference>
<dbReference type="Proteomes" id="UP000596857">
    <property type="component" value="Unassembled WGS sequence"/>
</dbReference>
<organism evidence="1 2">
    <name type="scientific">Paenibacillus phytohabitans</name>
    <dbReference type="NCBI Taxonomy" id="2654978"/>
    <lineage>
        <taxon>Bacteria</taxon>
        <taxon>Bacillati</taxon>
        <taxon>Bacillota</taxon>
        <taxon>Bacilli</taxon>
        <taxon>Bacillales</taxon>
        <taxon>Paenibacillaceae</taxon>
        <taxon>Paenibacillus</taxon>
    </lineage>
</organism>
<dbReference type="PROSITE" id="PS01229">
    <property type="entry name" value="COF_2"/>
    <property type="match status" value="1"/>
</dbReference>
<dbReference type="Gene3D" id="3.30.1240.10">
    <property type="match status" value="1"/>
</dbReference>
<protein>
    <submittedName>
        <fullName evidence="1">Cof-type HAD-IIB family hydrolase</fullName>
    </submittedName>
</protein>
<dbReference type="RefSeq" id="WP_171720678.1">
    <property type="nucleotide sequence ID" value="NZ_WHOB01000093.1"/>
</dbReference>
<dbReference type="Gene3D" id="3.40.50.1000">
    <property type="entry name" value="HAD superfamily/HAD-like"/>
    <property type="match status" value="1"/>
</dbReference>
<reference evidence="1 2" key="1">
    <citation type="submission" date="2019-10" db="EMBL/GenBank/DDBJ databases">
        <title>Description of Paenibacillus terricola sp. nov.</title>
        <authorList>
            <person name="Carlier A."/>
            <person name="Qi S."/>
        </authorList>
    </citation>
    <scope>NUCLEOTIDE SEQUENCE [LARGE SCALE GENOMIC DNA]</scope>
    <source>
        <strain evidence="1 2">LMG 31459</strain>
    </source>
</reference>
<dbReference type="GO" id="GO:0016787">
    <property type="term" value="F:hydrolase activity"/>
    <property type="evidence" value="ECO:0007669"/>
    <property type="project" value="UniProtKB-KW"/>
</dbReference>